<evidence type="ECO:0000313" key="2">
    <source>
        <dbReference type="EMBL" id="MRT00677.1"/>
    </source>
</evidence>
<gene>
    <name evidence="2" type="ORF">GJQ57_18700</name>
</gene>
<feature type="domain" description="DUF4325" evidence="1">
    <location>
        <begin position="19"/>
        <end position="79"/>
    </location>
</feature>
<dbReference type="RefSeq" id="WP_154207852.1">
    <property type="nucleotide sequence ID" value="NZ_WJYN01000007.1"/>
</dbReference>
<evidence type="ECO:0000259" key="1">
    <source>
        <dbReference type="Pfam" id="PF14213"/>
    </source>
</evidence>
<name>A0A7X2HQ89_RALPI</name>
<dbReference type="Proteomes" id="UP000441032">
    <property type="component" value="Unassembled WGS sequence"/>
</dbReference>
<dbReference type="AlphaFoldDB" id="A0A7X2HQ89"/>
<comment type="caution">
    <text evidence="2">The sequence shown here is derived from an EMBL/GenBank/DDBJ whole genome shotgun (WGS) entry which is preliminary data.</text>
</comment>
<evidence type="ECO:0000313" key="3">
    <source>
        <dbReference type="Proteomes" id="UP000441032"/>
    </source>
</evidence>
<organism evidence="2 3">
    <name type="scientific">Ralstonia pickettii</name>
    <name type="common">Burkholderia pickettii</name>
    <dbReference type="NCBI Taxonomy" id="329"/>
    <lineage>
        <taxon>Bacteria</taxon>
        <taxon>Pseudomonadati</taxon>
        <taxon>Pseudomonadota</taxon>
        <taxon>Betaproteobacteria</taxon>
        <taxon>Burkholderiales</taxon>
        <taxon>Burkholderiaceae</taxon>
        <taxon>Ralstonia</taxon>
    </lineage>
</organism>
<dbReference type="Pfam" id="PF14213">
    <property type="entry name" value="DUF4325"/>
    <property type="match status" value="1"/>
</dbReference>
<sequence>MRTVAFAPEYTDLASRYIAAELRRGVTAALSDGKQVTVDLSNVLSMSESYADEVFGVLVVTLGIQRFVQMITIKNANEHILRVIAKALKDRLEQASAGSLKDTLHTLVAAKNQRSRVAYR</sequence>
<reference evidence="2 3" key="1">
    <citation type="submission" date="2019-11" db="EMBL/GenBank/DDBJ databases">
        <title>Phenotypic characterization of an OXA-22 and OXA-60 co-producing Ralstonia pickettii clinical strain.</title>
        <authorList>
            <person name="He F."/>
        </authorList>
    </citation>
    <scope>NUCLEOTIDE SEQUENCE [LARGE SCALE GENOMIC DNA]</scope>
    <source>
        <strain evidence="2 3">PSLESD1</strain>
    </source>
</reference>
<dbReference type="InterPro" id="IPR025474">
    <property type="entry name" value="DUF4325"/>
</dbReference>
<protein>
    <submittedName>
        <fullName evidence="2">DUF4325 domain-containing protein</fullName>
    </submittedName>
</protein>
<proteinExistence type="predicted"/>
<dbReference type="EMBL" id="WJYN01000007">
    <property type="protein sequence ID" value="MRT00677.1"/>
    <property type="molecule type" value="Genomic_DNA"/>
</dbReference>
<accession>A0A7X2HQ89</accession>